<reference evidence="1 2" key="3">
    <citation type="submission" date="2019-11" db="EMBL/GenBank/DDBJ databases">
        <title>A de novo genome assembly of a pear dwarfing rootstock.</title>
        <authorList>
            <person name="Wang F."/>
            <person name="Wang J."/>
            <person name="Li S."/>
            <person name="Zhang Y."/>
            <person name="Fang M."/>
            <person name="Ma L."/>
            <person name="Zhao Y."/>
            <person name="Jiang S."/>
        </authorList>
    </citation>
    <scope>NUCLEOTIDE SEQUENCE [LARGE SCALE GENOMIC DNA]</scope>
    <source>
        <strain evidence="1">S2</strain>
        <tissue evidence="1">Leaf</tissue>
    </source>
</reference>
<dbReference type="EMBL" id="SMOL01000120">
    <property type="protein sequence ID" value="KAB2632693.1"/>
    <property type="molecule type" value="Genomic_DNA"/>
</dbReference>
<sequence>MHKLEDAIHWIIVRQSVPDWPPLCPPSSAYFMEGAGFVFVGEERERRENLREERSENETE</sequence>
<name>A0A5N5I0S1_9ROSA</name>
<reference evidence="2" key="2">
    <citation type="submission" date="2019-10" db="EMBL/GenBank/DDBJ databases">
        <title>A de novo genome assembly of a pear dwarfing rootstock.</title>
        <authorList>
            <person name="Wang F."/>
            <person name="Wang J."/>
            <person name="Li S."/>
            <person name="Zhang Y."/>
            <person name="Fang M."/>
            <person name="Ma L."/>
            <person name="Zhao Y."/>
            <person name="Jiang S."/>
        </authorList>
    </citation>
    <scope>NUCLEOTIDE SEQUENCE [LARGE SCALE GENOMIC DNA]</scope>
</reference>
<comment type="caution">
    <text evidence="1">The sequence shown here is derived from an EMBL/GenBank/DDBJ whole genome shotgun (WGS) entry which is preliminary data.</text>
</comment>
<accession>A0A5N5I0S1</accession>
<keyword evidence="2" id="KW-1185">Reference proteome</keyword>
<protein>
    <submittedName>
        <fullName evidence="1">Uncharacterized protein</fullName>
    </submittedName>
</protein>
<dbReference type="Proteomes" id="UP000327157">
    <property type="component" value="Chromosome 6"/>
</dbReference>
<evidence type="ECO:0000313" key="1">
    <source>
        <dbReference type="EMBL" id="KAB2632693.1"/>
    </source>
</evidence>
<gene>
    <name evidence="1" type="ORF">D8674_028940</name>
</gene>
<reference evidence="1 2" key="1">
    <citation type="submission" date="2019-09" db="EMBL/GenBank/DDBJ databases">
        <authorList>
            <person name="Ou C."/>
        </authorList>
    </citation>
    <scope>NUCLEOTIDE SEQUENCE [LARGE SCALE GENOMIC DNA]</scope>
    <source>
        <strain evidence="1">S2</strain>
        <tissue evidence="1">Leaf</tissue>
    </source>
</reference>
<dbReference type="AlphaFoldDB" id="A0A5N5I0S1"/>
<evidence type="ECO:0000313" key="2">
    <source>
        <dbReference type="Proteomes" id="UP000327157"/>
    </source>
</evidence>
<organism evidence="1 2">
    <name type="scientific">Pyrus ussuriensis x Pyrus communis</name>
    <dbReference type="NCBI Taxonomy" id="2448454"/>
    <lineage>
        <taxon>Eukaryota</taxon>
        <taxon>Viridiplantae</taxon>
        <taxon>Streptophyta</taxon>
        <taxon>Embryophyta</taxon>
        <taxon>Tracheophyta</taxon>
        <taxon>Spermatophyta</taxon>
        <taxon>Magnoliopsida</taxon>
        <taxon>eudicotyledons</taxon>
        <taxon>Gunneridae</taxon>
        <taxon>Pentapetalae</taxon>
        <taxon>rosids</taxon>
        <taxon>fabids</taxon>
        <taxon>Rosales</taxon>
        <taxon>Rosaceae</taxon>
        <taxon>Amygdaloideae</taxon>
        <taxon>Maleae</taxon>
        <taxon>Pyrus</taxon>
    </lineage>
</organism>
<proteinExistence type="predicted"/>